<dbReference type="AlphaFoldDB" id="A0A6J2SVM3"/>
<organism evidence="3 4">
    <name type="scientific">Drosophila hydei</name>
    <name type="common">Fruit fly</name>
    <dbReference type="NCBI Taxonomy" id="7224"/>
    <lineage>
        <taxon>Eukaryota</taxon>
        <taxon>Metazoa</taxon>
        <taxon>Ecdysozoa</taxon>
        <taxon>Arthropoda</taxon>
        <taxon>Hexapoda</taxon>
        <taxon>Insecta</taxon>
        <taxon>Pterygota</taxon>
        <taxon>Neoptera</taxon>
        <taxon>Endopterygota</taxon>
        <taxon>Diptera</taxon>
        <taxon>Brachycera</taxon>
        <taxon>Muscomorpha</taxon>
        <taxon>Ephydroidea</taxon>
        <taxon>Drosophilidae</taxon>
        <taxon>Drosophila</taxon>
    </lineage>
</organism>
<evidence type="ECO:0000256" key="2">
    <source>
        <dbReference type="SAM" id="SignalP"/>
    </source>
</evidence>
<gene>
    <name evidence="4" type="primary">LOC115483081</name>
</gene>
<dbReference type="RefSeq" id="XP_030079924.1">
    <property type="nucleotide sequence ID" value="XM_030224064.1"/>
</dbReference>
<reference evidence="4" key="1">
    <citation type="submission" date="2025-08" db="UniProtKB">
        <authorList>
            <consortium name="RefSeq"/>
        </authorList>
    </citation>
    <scope>IDENTIFICATION</scope>
    <source>
        <strain evidence="4">15085-1641.00</strain>
        <tissue evidence="4">Whole body</tissue>
    </source>
</reference>
<protein>
    <submittedName>
        <fullName evidence="4">Troponin T, cardiac muscle-like</fullName>
    </submittedName>
</protein>
<dbReference type="Proteomes" id="UP000504633">
    <property type="component" value="Unplaced"/>
</dbReference>
<dbReference type="GeneID" id="115483081"/>
<evidence type="ECO:0000313" key="4">
    <source>
        <dbReference type="RefSeq" id="XP_030079924.1"/>
    </source>
</evidence>
<sequence length="197" mass="23071">MRFLGFALLLLSAAVLANAAVGRQEDDEDQSGHRYRLFKRSPEQKAEGRTLSQLLSFKGNCAQNAPTITTISPSPSSITGTSDIIISPSVPNDDVANFNGVSMFRRGNGRPGQALTVQEYEIRRQAEENKQLRERIEILRRQNIQNRRRAQQIRRQQLMRSRNQRRRSNLRNRNARRRIRNRNRNARRRLRRNRRRN</sequence>
<name>A0A6J2SVM3_DROHY</name>
<feature type="signal peptide" evidence="2">
    <location>
        <begin position="1"/>
        <end position="19"/>
    </location>
</feature>
<dbReference type="KEGG" id="dhe:115483081"/>
<evidence type="ECO:0000313" key="3">
    <source>
        <dbReference type="Proteomes" id="UP000504633"/>
    </source>
</evidence>
<keyword evidence="3" id="KW-1185">Reference proteome</keyword>
<feature type="compositionally biased region" description="Basic residues" evidence="1">
    <location>
        <begin position="162"/>
        <end position="197"/>
    </location>
</feature>
<keyword evidence="2" id="KW-0732">Signal</keyword>
<feature type="region of interest" description="Disordered" evidence="1">
    <location>
        <begin position="146"/>
        <end position="197"/>
    </location>
</feature>
<proteinExistence type="predicted"/>
<evidence type="ECO:0000256" key="1">
    <source>
        <dbReference type="SAM" id="MobiDB-lite"/>
    </source>
</evidence>
<feature type="chain" id="PRO_5026674239" evidence="2">
    <location>
        <begin position="20"/>
        <end position="197"/>
    </location>
</feature>
<dbReference type="OMA" id="MKFLCCA"/>
<accession>A0A6J2SVM3</accession>